<accession>A0A6G1SHK3</accession>
<evidence type="ECO:0000256" key="8">
    <source>
        <dbReference type="ARBA" id="ARBA00023033"/>
    </source>
</evidence>
<dbReference type="PANTHER" id="PTHR24279:SF120">
    <property type="entry name" value="CYTOCHROME P450"/>
    <property type="match status" value="1"/>
</dbReference>
<gene>
    <name evidence="11" type="primary">dib</name>
    <name evidence="11" type="ORF">g.2078</name>
</gene>
<dbReference type="GO" id="GO:0016705">
    <property type="term" value="F:oxidoreductase activity, acting on paired donors, with incorporation or reduction of molecular oxygen"/>
    <property type="evidence" value="ECO:0007669"/>
    <property type="project" value="InterPro"/>
</dbReference>
<name>A0A6G1SHK3_9ACAR</name>
<evidence type="ECO:0000256" key="5">
    <source>
        <dbReference type="ARBA" id="ARBA00022723"/>
    </source>
</evidence>
<keyword evidence="4 9" id="KW-0349">Heme</keyword>
<dbReference type="InterPro" id="IPR002403">
    <property type="entry name" value="Cyt_P450_E_grp-IV"/>
</dbReference>
<dbReference type="InterPro" id="IPR017972">
    <property type="entry name" value="Cyt_P450_CS"/>
</dbReference>
<evidence type="ECO:0000313" key="11">
    <source>
        <dbReference type="EMBL" id="MDE49393.1"/>
    </source>
</evidence>
<dbReference type="GO" id="GO:0005506">
    <property type="term" value="F:iron ion binding"/>
    <property type="evidence" value="ECO:0007669"/>
    <property type="project" value="InterPro"/>
</dbReference>
<dbReference type="GO" id="GO:0020037">
    <property type="term" value="F:heme binding"/>
    <property type="evidence" value="ECO:0007669"/>
    <property type="project" value="InterPro"/>
</dbReference>
<dbReference type="AlphaFoldDB" id="A0A6G1SHK3"/>
<protein>
    <submittedName>
        <fullName evidence="11">Cytochrome P450 302a1, mitochondrial</fullName>
    </submittedName>
</protein>
<dbReference type="Gene3D" id="1.10.630.10">
    <property type="entry name" value="Cytochrome P450"/>
    <property type="match status" value="1"/>
</dbReference>
<dbReference type="InterPro" id="IPR036396">
    <property type="entry name" value="Cyt_P450_sf"/>
</dbReference>
<keyword evidence="8 10" id="KW-0503">Monooxygenase</keyword>
<evidence type="ECO:0000256" key="9">
    <source>
        <dbReference type="PIRSR" id="PIRSR602403-1"/>
    </source>
</evidence>
<dbReference type="PROSITE" id="PS00086">
    <property type="entry name" value="CYTOCHROME_P450"/>
    <property type="match status" value="1"/>
</dbReference>
<dbReference type="Pfam" id="PF00067">
    <property type="entry name" value="p450"/>
    <property type="match status" value="1"/>
</dbReference>
<dbReference type="SUPFAM" id="SSF48264">
    <property type="entry name" value="Cytochrome P450"/>
    <property type="match status" value="1"/>
</dbReference>
<keyword evidence="6 10" id="KW-0560">Oxidoreductase</keyword>
<comment type="function">
    <text evidence="2">May be involved in the metabolism of insect hormones and in the breakdown of synthetic insecticides.</text>
</comment>
<sequence length="530" mass="61268">MRNRINLLNALSKRLNSSHEPAKTFLPFEAIPGPRPLPLIGNVWRYLPLVGDYDINKLFENAKINKTKYGPIVREQITRDHVILHLFDPNDIESFFRQDSNKPYRRSHRALLKLRHDNPECYNDGGIFPENGQSWSRLRGLFHQSLMKKEIVVKRAIMLDDITRGTINLISVEQQSNSPQGAIKLNKFDQFLYRWSVRCGLATFLDYSTSTMPDDIVVDQIIDCSSDQLEALAGTEIKSERWAKQPSKCPYYQQLSRQEEFMYKFVKERVDYLIGTKSTGDNSYVHDWLINDKLDLKDVITFLVDCITANVHTNVYTSMFLLENISKRMEINLKDHLMREISSVSAIDDHHLDDRIMGDIGETMPTLRDSLKETLRLHPVSIGTGRLTQFDMSIRNYHIPKDVMVIAHNQTISRDPNIYEDPDEFKPDRWAYYKSKSRLERPSSFAWLPFGFGPRACIGQRFVSLEIYILAIRLLQKFDIAFLDDVIKTKTTIVHQLDGPIAVELTPILNKSAMNEYPLTGGYQCRLLGS</sequence>
<comment type="cofactor">
    <cofactor evidence="1 9">
        <name>heme</name>
        <dbReference type="ChEBI" id="CHEBI:30413"/>
    </cofactor>
</comment>
<dbReference type="GO" id="GO:0005789">
    <property type="term" value="C:endoplasmic reticulum membrane"/>
    <property type="evidence" value="ECO:0007669"/>
    <property type="project" value="UniProtKB-SubCell"/>
</dbReference>
<keyword evidence="7 9" id="KW-0408">Iron</keyword>
<evidence type="ECO:0000256" key="1">
    <source>
        <dbReference type="ARBA" id="ARBA00001971"/>
    </source>
</evidence>
<reference evidence="11" key="1">
    <citation type="submission" date="2018-10" db="EMBL/GenBank/DDBJ databases">
        <title>Transcriptome assembly of Aceria tosichella (Wheat curl mite) Type 2.</title>
        <authorList>
            <person name="Scully E.D."/>
            <person name="Geib S.M."/>
            <person name="Palmer N.A."/>
            <person name="Gupta A.K."/>
            <person name="Sarath G."/>
            <person name="Tatineni S."/>
        </authorList>
    </citation>
    <scope>NUCLEOTIDE SEQUENCE</scope>
    <source>
        <strain evidence="11">LincolnNE</strain>
    </source>
</reference>
<evidence type="ECO:0000256" key="4">
    <source>
        <dbReference type="ARBA" id="ARBA00022617"/>
    </source>
</evidence>
<evidence type="ECO:0000256" key="6">
    <source>
        <dbReference type="ARBA" id="ARBA00023002"/>
    </source>
</evidence>
<evidence type="ECO:0000256" key="10">
    <source>
        <dbReference type="RuleBase" id="RU000461"/>
    </source>
</evidence>
<dbReference type="PANTHER" id="PTHR24279">
    <property type="entry name" value="CYTOCHROME P450"/>
    <property type="match status" value="1"/>
</dbReference>
<evidence type="ECO:0000256" key="7">
    <source>
        <dbReference type="ARBA" id="ARBA00023004"/>
    </source>
</evidence>
<dbReference type="PRINTS" id="PR00385">
    <property type="entry name" value="P450"/>
</dbReference>
<proteinExistence type="inferred from homology"/>
<comment type="similarity">
    <text evidence="3 10">Belongs to the cytochrome P450 family.</text>
</comment>
<dbReference type="GO" id="GO:0004497">
    <property type="term" value="F:monooxygenase activity"/>
    <property type="evidence" value="ECO:0007669"/>
    <property type="project" value="UniProtKB-KW"/>
</dbReference>
<evidence type="ECO:0000256" key="2">
    <source>
        <dbReference type="ARBA" id="ARBA00003690"/>
    </source>
</evidence>
<evidence type="ECO:0000256" key="3">
    <source>
        <dbReference type="ARBA" id="ARBA00010617"/>
    </source>
</evidence>
<dbReference type="InterPro" id="IPR001128">
    <property type="entry name" value="Cyt_P450"/>
</dbReference>
<feature type="binding site" description="axial binding residue" evidence="9">
    <location>
        <position position="457"/>
    </location>
    <ligand>
        <name>heme</name>
        <dbReference type="ChEBI" id="CHEBI:30413"/>
    </ligand>
    <ligandPart>
        <name>Fe</name>
        <dbReference type="ChEBI" id="CHEBI:18248"/>
    </ligandPart>
</feature>
<keyword evidence="5 9" id="KW-0479">Metal-binding</keyword>
<dbReference type="InterPro" id="IPR050479">
    <property type="entry name" value="CYP11_CYP27_families"/>
</dbReference>
<organism evidence="11">
    <name type="scientific">Aceria tosichella</name>
    <name type="common">wheat curl mite</name>
    <dbReference type="NCBI Taxonomy" id="561515"/>
    <lineage>
        <taxon>Eukaryota</taxon>
        <taxon>Metazoa</taxon>
        <taxon>Ecdysozoa</taxon>
        <taxon>Arthropoda</taxon>
        <taxon>Chelicerata</taxon>
        <taxon>Arachnida</taxon>
        <taxon>Acari</taxon>
        <taxon>Acariformes</taxon>
        <taxon>Trombidiformes</taxon>
        <taxon>Prostigmata</taxon>
        <taxon>Eupodina</taxon>
        <taxon>Eriophyoidea</taxon>
        <taxon>Eriophyidae</taxon>
        <taxon>Eriophyinae</taxon>
        <taxon>Aceriini</taxon>
        <taxon>Aceria</taxon>
    </lineage>
</organism>
<dbReference type="EMBL" id="GGYP01004622">
    <property type="protein sequence ID" value="MDE49393.1"/>
    <property type="molecule type" value="Transcribed_RNA"/>
</dbReference>
<dbReference type="PRINTS" id="PR00465">
    <property type="entry name" value="EP450IV"/>
</dbReference>